<dbReference type="NCBIfam" id="TIGR00755">
    <property type="entry name" value="ksgA"/>
    <property type="match status" value="1"/>
</dbReference>
<comment type="caution">
    <text evidence="12">The sequence shown here is derived from an EMBL/GenBank/DDBJ whole genome shotgun (WGS) entry which is preliminary data.</text>
</comment>
<evidence type="ECO:0000256" key="2">
    <source>
        <dbReference type="ARBA" id="ARBA00022603"/>
    </source>
</evidence>
<feature type="domain" description="Plant heme peroxidase family profile" evidence="11">
    <location>
        <begin position="438"/>
        <end position="591"/>
    </location>
</feature>
<dbReference type="EC" id="2.1.1.-" evidence="9"/>
<feature type="region of interest" description="Disordered" evidence="10">
    <location>
        <begin position="281"/>
        <end position="324"/>
    </location>
</feature>
<dbReference type="CDD" id="cd00314">
    <property type="entry name" value="plant_peroxidase_like"/>
    <property type="match status" value="1"/>
</dbReference>
<evidence type="ECO:0000256" key="1">
    <source>
        <dbReference type="ARBA" id="ARBA00022552"/>
    </source>
</evidence>
<proteinExistence type="inferred from homology"/>
<evidence type="ECO:0000256" key="7">
    <source>
        <dbReference type="PROSITE-ProRule" id="PRU01026"/>
    </source>
</evidence>
<comment type="similarity">
    <text evidence="8">Belongs to the peroxidase family.</text>
</comment>
<feature type="binding site" evidence="7">
    <location>
        <position position="61"/>
    </location>
    <ligand>
        <name>S-adenosyl-L-methionine</name>
        <dbReference type="ChEBI" id="CHEBI:59789"/>
    </ligand>
</feature>
<evidence type="ECO:0000259" key="11">
    <source>
        <dbReference type="PROSITE" id="PS50873"/>
    </source>
</evidence>
<dbReference type="Gene3D" id="3.40.50.150">
    <property type="entry name" value="Vaccinia Virus protein VP39"/>
    <property type="match status" value="1"/>
</dbReference>
<accession>A0A3M7KTK7</accession>
<feature type="binding site" evidence="7">
    <location>
        <position position="36"/>
    </location>
    <ligand>
        <name>S-adenosyl-L-methionine</name>
        <dbReference type="ChEBI" id="CHEBI:59789"/>
    </ligand>
</feature>
<dbReference type="InterPro" id="IPR020598">
    <property type="entry name" value="rRNA_Ade_methylase_Trfase_N"/>
</dbReference>
<dbReference type="GO" id="GO:0000179">
    <property type="term" value="F:rRNA (adenine-N6,N6-)-dimethyltransferase activity"/>
    <property type="evidence" value="ECO:0007669"/>
    <property type="project" value="UniProtKB-UniRule"/>
</dbReference>
<dbReference type="InterPro" id="IPR020596">
    <property type="entry name" value="rRNA_Ade_Mease_Trfase_CS"/>
</dbReference>
<evidence type="ECO:0000313" key="12">
    <source>
        <dbReference type="EMBL" id="RMZ53174.1"/>
    </source>
</evidence>
<evidence type="ECO:0000256" key="3">
    <source>
        <dbReference type="ARBA" id="ARBA00022679"/>
    </source>
</evidence>
<evidence type="ECO:0000256" key="6">
    <source>
        <dbReference type="ARBA" id="ARBA00061109"/>
    </source>
</evidence>
<feature type="binding site" evidence="7">
    <location>
        <position position="110"/>
    </location>
    <ligand>
        <name>S-adenosyl-L-methionine</name>
        <dbReference type="ChEBI" id="CHEBI:59789"/>
    </ligand>
</feature>
<comment type="similarity">
    <text evidence="6 7 9">Belongs to the class I-like SAM-binding methyltransferase superfamily. rRNA adenine N(6)-methyltransferase family.</text>
</comment>
<dbReference type="EMBL" id="QOKY01000199">
    <property type="protein sequence ID" value="RMZ53174.1"/>
    <property type="molecule type" value="Genomic_DNA"/>
</dbReference>
<evidence type="ECO:0000256" key="9">
    <source>
        <dbReference type="RuleBase" id="RU362106"/>
    </source>
</evidence>
<dbReference type="GO" id="GO:0004601">
    <property type="term" value="F:peroxidase activity"/>
    <property type="evidence" value="ECO:0007669"/>
    <property type="project" value="InterPro"/>
</dbReference>
<sequence length="686" mass="74245">MSGLRAAGGVAKRSAKKVAKGFSGIEFHKSKGQHILKNPLVVQSIVDKSGLKSTDVVLEIGPGTGNLTMKLLEKAKRVVAVELDPRMVLELQRRVAGTPHSASLQIIHGDVMKVDLPYFDVCVANIPYQISSPLTFKLLSHRPAFRAAVIMYQHEFAMRLVARPGDPLYSRLTVNTQLLSRVHHLLKVGKNNFRPPPKVDSSVVRIEPRNPPPPINFLEWDGLIRLCFGRKNKTLSALFRQSTTLHQLEENYLLSNALVKGADGTTQDLASALATMAIEAPAGKEAEESEEEGEEEDEDEEMDLEGGAQQAKAAQPRRKKRGRASEEFKQKVLGVLQGGGFSDWRAAKLSQDEFLALLAAFNRAGIHFGPGLAGSIMQSQEGDGSAGCLLPSAAAQAQELGSQVSVDQLNTFQKADIIADVQRRALKALKQELTAADASSALRLVLHDAATYNVATGTGGVDGSIVTSEELDRPENKSLVPLVKRLSKVKAELDGQAEKRGQAPISWADLIVLAGAAAASLDWKAIKLGRATDAAGGEIIASQLATPIPVSLGRGDSPAPNPSPIIPIPTENASPQEVKDFFNRLGNPSSDNGEGLFSRKPPFFPRAAFVLWTAAQPDPAAAEAKLATDPAFAEWKTSYDRSRRTVTRNNYEVDFGTYYERLANLGAKFDRTRYLIPLKTANIPRL</sequence>
<dbReference type="Proteomes" id="UP000279271">
    <property type="component" value="Unassembled WGS sequence"/>
</dbReference>
<name>A0A3M7KTK7_AUXPR</name>
<dbReference type="Pfam" id="PF00141">
    <property type="entry name" value="peroxidase"/>
    <property type="match status" value="1"/>
</dbReference>
<feature type="binding site" evidence="7">
    <location>
        <position position="82"/>
    </location>
    <ligand>
        <name>S-adenosyl-L-methionine</name>
        <dbReference type="ChEBI" id="CHEBI:59789"/>
    </ligand>
</feature>
<keyword evidence="3 7" id="KW-0808">Transferase</keyword>
<organism evidence="12 13">
    <name type="scientific">Auxenochlorella protothecoides</name>
    <name type="common">Green microalga</name>
    <name type="synonym">Chlorella protothecoides</name>
    <dbReference type="NCBI Taxonomy" id="3075"/>
    <lineage>
        <taxon>Eukaryota</taxon>
        <taxon>Viridiplantae</taxon>
        <taxon>Chlorophyta</taxon>
        <taxon>core chlorophytes</taxon>
        <taxon>Trebouxiophyceae</taxon>
        <taxon>Chlorellales</taxon>
        <taxon>Chlorellaceae</taxon>
        <taxon>Auxenochlorella</taxon>
    </lineage>
</organism>
<dbReference type="SUPFAM" id="SSF48113">
    <property type="entry name" value="Heme-dependent peroxidases"/>
    <property type="match status" value="1"/>
</dbReference>
<dbReference type="Pfam" id="PF00398">
    <property type="entry name" value="RrnaAD"/>
    <property type="match status" value="1"/>
</dbReference>
<dbReference type="AlphaFoldDB" id="A0A3M7KTK7"/>
<keyword evidence="2 7" id="KW-0489">Methyltransferase</keyword>
<feature type="compositionally biased region" description="Acidic residues" evidence="10">
    <location>
        <begin position="287"/>
        <end position="304"/>
    </location>
</feature>
<dbReference type="GO" id="GO:0020037">
    <property type="term" value="F:heme binding"/>
    <property type="evidence" value="ECO:0007669"/>
    <property type="project" value="InterPro"/>
</dbReference>
<keyword evidence="4 7" id="KW-0949">S-adenosyl-L-methionine</keyword>
<keyword evidence="5 7" id="KW-0694">RNA-binding</keyword>
<dbReference type="GO" id="GO:0003723">
    <property type="term" value="F:RNA binding"/>
    <property type="evidence" value="ECO:0007669"/>
    <property type="project" value="UniProtKB-UniRule"/>
</dbReference>
<evidence type="ECO:0000313" key="13">
    <source>
        <dbReference type="Proteomes" id="UP000279271"/>
    </source>
</evidence>
<dbReference type="Gene3D" id="1.10.8.480">
    <property type="match status" value="1"/>
</dbReference>
<feature type="binding site" evidence="7">
    <location>
        <position position="34"/>
    </location>
    <ligand>
        <name>S-adenosyl-L-methionine</name>
        <dbReference type="ChEBI" id="CHEBI:59789"/>
    </ligand>
</feature>
<evidence type="ECO:0000256" key="5">
    <source>
        <dbReference type="ARBA" id="ARBA00022884"/>
    </source>
</evidence>
<dbReference type="PROSITE" id="PS51689">
    <property type="entry name" value="SAM_RNA_A_N6_MT"/>
    <property type="match status" value="1"/>
</dbReference>
<evidence type="ECO:0000256" key="10">
    <source>
        <dbReference type="SAM" id="MobiDB-lite"/>
    </source>
</evidence>
<dbReference type="InterPro" id="IPR001737">
    <property type="entry name" value="KsgA/Erm"/>
</dbReference>
<feature type="compositionally biased region" description="Low complexity" evidence="10">
    <location>
        <begin position="305"/>
        <end position="314"/>
    </location>
</feature>
<dbReference type="InterPro" id="IPR029063">
    <property type="entry name" value="SAM-dependent_MTases_sf"/>
</dbReference>
<gene>
    <name evidence="12" type="ORF">APUTEX25_005163</name>
</gene>
<dbReference type="CDD" id="cd02440">
    <property type="entry name" value="AdoMet_MTases"/>
    <property type="match status" value="1"/>
</dbReference>
<dbReference type="InterPro" id="IPR010255">
    <property type="entry name" value="Haem_peroxidase_sf"/>
</dbReference>
<dbReference type="SMART" id="SM00650">
    <property type="entry name" value="rADc"/>
    <property type="match status" value="1"/>
</dbReference>
<keyword evidence="1 9" id="KW-0698">rRNA processing</keyword>
<evidence type="ECO:0000256" key="8">
    <source>
        <dbReference type="RuleBase" id="RU004241"/>
    </source>
</evidence>
<dbReference type="PROSITE" id="PS50873">
    <property type="entry name" value="PEROXIDASE_4"/>
    <property type="match status" value="1"/>
</dbReference>
<dbReference type="InterPro" id="IPR002016">
    <property type="entry name" value="Haem_peroxidase"/>
</dbReference>
<dbReference type="Gene3D" id="1.20.58.1620">
    <property type="match status" value="1"/>
</dbReference>
<dbReference type="PROSITE" id="PS01131">
    <property type="entry name" value="RRNA_A_DIMETH"/>
    <property type="match status" value="1"/>
</dbReference>
<feature type="binding site" evidence="7">
    <location>
        <position position="125"/>
    </location>
    <ligand>
        <name>S-adenosyl-L-methionine</name>
        <dbReference type="ChEBI" id="CHEBI:59789"/>
    </ligand>
</feature>
<reference evidence="13" key="1">
    <citation type="journal article" date="2018" name="Algal Res.">
        <title>Characterization of plant carbon substrate utilization by Auxenochlorella protothecoides.</title>
        <authorList>
            <person name="Vogler B.W."/>
            <person name="Starkenburg S.R."/>
            <person name="Sudasinghe N."/>
            <person name="Schambach J.Y."/>
            <person name="Rollin J.A."/>
            <person name="Pattathil S."/>
            <person name="Barry A.N."/>
        </authorList>
    </citation>
    <scope>NUCLEOTIDE SEQUENCE [LARGE SCALE GENOMIC DNA]</scope>
    <source>
        <strain evidence="13">UTEX 25</strain>
    </source>
</reference>
<dbReference type="FunFam" id="3.40.50.150:FF:000007">
    <property type="entry name" value="rRNA adenine N(6)-methyltransferase"/>
    <property type="match status" value="1"/>
</dbReference>
<dbReference type="PANTHER" id="PTHR11727">
    <property type="entry name" value="DIMETHYLADENOSINE TRANSFERASE"/>
    <property type="match status" value="1"/>
</dbReference>
<evidence type="ECO:0000256" key="4">
    <source>
        <dbReference type="ARBA" id="ARBA00022691"/>
    </source>
</evidence>
<dbReference type="InterPro" id="IPR011530">
    <property type="entry name" value="rRNA_adenine_dimethylase"/>
</dbReference>
<protein>
    <recommendedName>
        <fullName evidence="9">rRNA adenine N(6)-methyltransferase</fullName>
        <ecNumber evidence="9">2.1.1.-</ecNumber>
    </recommendedName>
</protein>
<dbReference type="SUPFAM" id="SSF53335">
    <property type="entry name" value="S-adenosyl-L-methionine-dependent methyltransferases"/>
    <property type="match status" value="1"/>
</dbReference>
<dbReference type="GO" id="GO:0006979">
    <property type="term" value="P:response to oxidative stress"/>
    <property type="evidence" value="ECO:0007669"/>
    <property type="project" value="InterPro"/>
</dbReference>
<dbReference type="PANTHER" id="PTHR11727:SF7">
    <property type="entry name" value="DIMETHYLADENOSINE TRANSFERASE-RELATED"/>
    <property type="match status" value="1"/>
</dbReference>
<dbReference type="Gene3D" id="1.10.520.10">
    <property type="match status" value="1"/>
</dbReference>